<protein>
    <recommendedName>
        <fullName evidence="9">Polysaccharide biosynthesis protein</fullName>
    </recommendedName>
</protein>
<feature type="transmembrane region" description="Helical" evidence="6">
    <location>
        <begin position="7"/>
        <end position="29"/>
    </location>
</feature>
<dbReference type="Proteomes" id="UP001501011">
    <property type="component" value="Unassembled WGS sequence"/>
</dbReference>
<evidence type="ECO:0000256" key="1">
    <source>
        <dbReference type="ARBA" id="ARBA00004651"/>
    </source>
</evidence>
<feature type="transmembrane region" description="Helical" evidence="6">
    <location>
        <begin position="320"/>
        <end position="337"/>
    </location>
</feature>
<evidence type="ECO:0000256" key="6">
    <source>
        <dbReference type="SAM" id="Phobius"/>
    </source>
</evidence>
<evidence type="ECO:0000256" key="4">
    <source>
        <dbReference type="ARBA" id="ARBA00022989"/>
    </source>
</evidence>
<keyword evidence="2" id="KW-1003">Cell membrane</keyword>
<feature type="transmembrane region" description="Helical" evidence="6">
    <location>
        <begin position="145"/>
        <end position="163"/>
    </location>
</feature>
<dbReference type="EMBL" id="BAABFV010000002">
    <property type="protein sequence ID" value="GAA4364670.1"/>
    <property type="molecule type" value="Genomic_DNA"/>
</dbReference>
<keyword evidence="4 6" id="KW-1133">Transmembrane helix</keyword>
<keyword evidence="5 6" id="KW-0472">Membrane</keyword>
<feature type="transmembrane region" description="Helical" evidence="6">
    <location>
        <begin position="349"/>
        <end position="367"/>
    </location>
</feature>
<evidence type="ECO:0000313" key="7">
    <source>
        <dbReference type="EMBL" id="GAA4364670.1"/>
    </source>
</evidence>
<feature type="transmembrane region" description="Helical" evidence="6">
    <location>
        <begin position="41"/>
        <end position="60"/>
    </location>
</feature>
<name>A0ABP8IPX0_9GAMM</name>
<feature type="transmembrane region" description="Helical" evidence="6">
    <location>
        <begin position="241"/>
        <end position="263"/>
    </location>
</feature>
<keyword evidence="3 6" id="KW-0812">Transmembrane</keyword>
<evidence type="ECO:0000313" key="8">
    <source>
        <dbReference type="Proteomes" id="UP001501011"/>
    </source>
</evidence>
<evidence type="ECO:0008006" key="9">
    <source>
        <dbReference type="Google" id="ProtNLM"/>
    </source>
</evidence>
<dbReference type="PANTHER" id="PTHR30250">
    <property type="entry name" value="PST FAMILY PREDICTED COLANIC ACID TRANSPORTER"/>
    <property type="match status" value="1"/>
</dbReference>
<organism evidence="7 8">
    <name type="scientific">Kangiella marina</name>
    <dbReference type="NCBI Taxonomy" id="1079178"/>
    <lineage>
        <taxon>Bacteria</taxon>
        <taxon>Pseudomonadati</taxon>
        <taxon>Pseudomonadota</taxon>
        <taxon>Gammaproteobacteria</taxon>
        <taxon>Kangiellales</taxon>
        <taxon>Kangiellaceae</taxon>
        <taxon>Kangiella</taxon>
    </lineage>
</organism>
<sequence>MREKKFFYIALVLLSSLFSITKIALYSFYIGPLEFGYFSKAYVISSVFALVASLGLTSIAHREVPSLFVNGKLADIVVLNNATKNTIFFNGVFLVLLTLSISLISGQSYNLIVLGVVHGIFTGLFFQDLLLIKSKLHFKEYGKRLLLRTLAITIAGLLALSFYKSAISILVAECLILLLLQVSYLINRFKTPLKIGEVKKSIQRAFKNKQLIFLTLLSTSFIHGDKWVAAILLNAEEFGIYSFYWIMISIGLNLQQVLNIRIFTEATLLAKNNEILAYKKIVKFSLFLALALLLLSPIGFYLTCFTINKWFVEYSENVEIFVVLVYVLMIIRASDFISNMGLIFKCERYQVRIFLLGLITFVIAAFLANNLDIGMSTNLTIYIVAIITTLLSLILLALILYKRVKK</sequence>
<reference evidence="8" key="1">
    <citation type="journal article" date="2019" name="Int. J. Syst. Evol. Microbiol.">
        <title>The Global Catalogue of Microorganisms (GCM) 10K type strain sequencing project: providing services to taxonomists for standard genome sequencing and annotation.</title>
        <authorList>
            <consortium name="The Broad Institute Genomics Platform"/>
            <consortium name="The Broad Institute Genome Sequencing Center for Infectious Disease"/>
            <person name="Wu L."/>
            <person name="Ma J."/>
        </authorList>
    </citation>
    <scope>NUCLEOTIDE SEQUENCE [LARGE SCALE GENOMIC DNA]</scope>
    <source>
        <strain evidence="8">JCM 17728</strain>
    </source>
</reference>
<dbReference type="InterPro" id="IPR050833">
    <property type="entry name" value="Poly_Biosynth_Transport"/>
</dbReference>
<gene>
    <name evidence="7" type="ORF">GCM10023151_21160</name>
</gene>
<feature type="transmembrane region" description="Helical" evidence="6">
    <location>
        <begin position="111"/>
        <end position="133"/>
    </location>
</feature>
<feature type="transmembrane region" description="Helical" evidence="6">
    <location>
        <begin position="379"/>
        <end position="401"/>
    </location>
</feature>
<feature type="transmembrane region" description="Helical" evidence="6">
    <location>
        <begin position="87"/>
        <end position="105"/>
    </location>
</feature>
<feature type="transmembrane region" description="Helical" evidence="6">
    <location>
        <begin position="169"/>
        <end position="190"/>
    </location>
</feature>
<evidence type="ECO:0000256" key="2">
    <source>
        <dbReference type="ARBA" id="ARBA00022475"/>
    </source>
</evidence>
<comment type="subcellular location">
    <subcellularLocation>
        <location evidence="1">Cell membrane</location>
        <topology evidence="1">Multi-pass membrane protein</topology>
    </subcellularLocation>
</comment>
<accession>A0ABP8IPX0</accession>
<evidence type="ECO:0000256" key="3">
    <source>
        <dbReference type="ARBA" id="ARBA00022692"/>
    </source>
</evidence>
<comment type="caution">
    <text evidence="7">The sequence shown here is derived from an EMBL/GenBank/DDBJ whole genome shotgun (WGS) entry which is preliminary data.</text>
</comment>
<feature type="transmembrane region" description="Helical" evidence="6">
    <location>
        <begin position="211"/>
        <end position="235"/>
    </location>
</feature>
<evidence type="ECO:0000256" key="5">
    <source>
        <dbReference type="ARBA" id="ARBA00023136"/>
    </source>
</evidence>
<dbReference type="PANTHER" id="PTHR30250:SF11">
    <property type="entry name" value="O-ANTIGEN TRANSPORTER-RELATED"/>
    <property type="match status" value="1"/>
</dbReference>
<proteinExistence type="predicted"/>
<feature type="transmembrane region" description="Helical" evidence="6">
    <location>
        <begin position="284"/>
        <end position="308"/>
    </location>
</feature>
<dbReference type="RefSeq" id="WP_345293191.1">
    <property type="nucleotide sequence ID" value="NZ_BAABFV010000002.1"/>
</dbReference>
<keyword evidence="8" id="KW-1185">Reference proteome</keyword>